<proteinExistence type="predicted"/>
<feature type="transmembrane region" description="Helical" evidence="1">
    <location>
        <begin position="6"/>
        <end position="28"/>
    </location>
</feature>
<gene>
    <name evidence="2" type="ORF">BILFYP9_01491</name>
</gene>
<dbReference type="RefSeq" id="WP_007664356.1">
    <property type="nucleotide sequence ID" value="NZ_BAABZC010000001.1"/>
</dbReference>
<sequence>MEVHSGIYICNAIVSTVDYGLLLAAKLIGRADNPFTLQIGGIRILLVVWLVKLVILGLLLAEIEYNPANAVRFTRNFSNVYH</sequence>
<keyword evidence="1" id="KW-0812">Transmembrane</keyword>
<evidence type="ECO:0000313" key="2">
    <source>
        <dbReference type="EMBL" id="VYT02591.1"/>
    </source>
</evidence>
<protein>
    <submittedName>
        <fullName evidence="2">Uncharacterized protein</fullName>
    </submittedName>
</protein>
<name>A0A6N2TF21_9BACE</name>
<reference evidence="2" key="1">
    <citation type="submission" date="2019-11" db="EMBL/GenBank/DDBJ databases">
        <authorList>
            <person name="Feng L."/>
        </authorList>
    </citation>
    <scope>NUCLEOTIDE SEQUENCE</scope>
    <source>
        <strain evidence="2">BintestinalisLFYP9</strain>
    </source>
</reference>
<dbReference type="EMBL" id="CACRSU010000014">
    <property type="protein sequence ID" value="VYT02591.1"/>
    <property type="molecule type" value="Genomic_DNA"/>
</dbReference>
<keyword evidence="1" id="KW-1133">Transmembrane helix</keyword>
<keyword evidence="1" id="KW-0472">Membrane</keyword>
<organism evidence="2">
    <name type="scientific">Bacteroides intestinalis</name>
    <dbReference type="NCBI Taxonomy" id="329854"/>
    <lineage>
        <taxon>Bacteria</taxon>
        <taxon>Pseudomonadati</taxon>
        <taxon>Bacteroidota</taxon>
        <taxon>Bacteroidia</taxon>
        <taxon>Bacteroidales</taxon>
        <taxon>Bacteroidaceae</taxon>
        <taxon>Bacteroides</taxon>
    </lineage>
</organism>
<evidence type="ECO:0000256" key="1">
    <source>
        <dbReference type="SAM" id="Phobius"/>
    </source>
</evidence>
<feature type="transmembrane region" description="Helical" evidence="1">
    <location>
        <begin position="40"/>
        <end position="61"/>
    </location>
</feature>
<accession>A0A6N2TF21</accession>
<dbReference type="GeneID" id="97165422"/>
<dbReference type="AlphaFoldDB" id="A0A6N2TF21"/>